<dbReference type="PROSITE" id="PS51450">
    <property type="entry name" value="LRR"/>
    <property type="match status" value="1"/>
</dbReference>
<name>A0ABP0ZV00_9ASCO</name>
<evidence type="ECO:0000256" key="2">
    <source>
        <dbReference type="ARBA" id="ARBA00022737"/>
    </source>
</evidence>
<dbReference type="InterPro" id="IPR001611">
    <property type="entry name" value="Leu-rich_rpt"/>
</dbReference>
<dbReference type="RefSeq" id="XP_066831993.1">
    <property type="nucleotide sequence ID" value="XM_066975345.1"/>
</dbReference>
<organism evidence="4 5">
    <name type="scientific">Lodderomyces beijingensis</name>
    <dbReference type="NCBI Taxonomy" id="1775926"/>
    <lineage>
        <taxon>Eukaryota</taxon>
        <taxon>Fungi</taxon>
        <taxon>Dikarya</taxon>
        <taxon>Ascomycota</taxon>
        <taxon>Saccharomycotina</taxon>
        <taxon>Pichiomycetes</taxon>
        <taxon>Debaryomycetaceae</taxon>
        <taxon>Candida/Lodderomyces clade</taxon>
        <taxon>Lodderomyces</taxon>
    </lineage>
</organism>
<evidence type="ECO:0000313" key="5">
    <source>
        <dbReference type="Proteomes" id="UP001497383"/>
    </source>
</evidence>
<dbReference type="SMART" id="SM00369">
    <property type="entry name" value="LRR_TYP"/>
    <property type="match status" value="3"/>
</dbReference>
<dbReference type="SUPFAM" id="SSF52047">
    <property type="entry name" value="RNI-like"/>
    <property type="match status" value="1"/>
</dbReference>
<proteinExistence type="predicted"/>
<keyword evidence="2" id="KW-0677">Repeat</keyword>
<feature type="domain" description="CAP-Gly" evidence="3">
    <location>
        <begin position="38"/>
        <end position="71"/>
    </location>
</feature>
<gene>
    <name evidence="4" type="ORF">LODBEIA_P50550</name>
</gene>
<keyword evidence="1" id="KW-0433">Leucine-rich repeat</keyword>
<sequence>MTKYEINDRISTVDNSQTATIRYIGQIPQWGTKTLAYGVEWDDASRGKNNGDLEGIQYFQPLVPNSGSFIKSTNKNFTWSRRTFVQAIREIYLDAEYQNREIQIGTKIVGEFGWEKLNRYYSDLRNLKSLSLDRALIYKAYNDDEEAELANVIFEQLRNLHTLDLSSNLFADFNEIWKIVSRLPSLRELNLNGNRSSSLEVSGPVTTTCLHHLKKLKLASTASSPDPIPDINTLIRRFPSVEDLILSSNRLCDEHLTRLELSSLASLQSLDLSYNELQNIPHEINIENLNLSHNSIKPVPDGTSRLEGNGTVKSLDMRCNNISHWSQIDLLSQIYPNLTKLRINHNPVFQDLSIDEMTIQLIARFTCGKDHLKNLNGTNLTQEEIENAELYFISKVQSRDFRLASEGRWQYLLHKYNKRDDFSNESSTTVRPWITLNLKLENANSTVMRKRRFLKSTTILSFRGFISSSMLQNSSILDFEVYFYTNEGTEFATAHTMKNYLSTLNDYALAENQIIHITTTITLSESI</sequence>
<keyword evidence="5" id="KW-1185">Reference proteome</keyword>
<dbReference type="SUPFAM" id="SSF74924">
    <property type="entry name" value="Cap-Gly domain"/>
    <property type="match status" value="1"/>
</dbReference>
<dbReference type="Pfam" id="PF00560">
    <property type="entry name" value="LRR_1"/>
    <property type="match status" value="1"/>
</dbReference>
<dbReference type="EMBL" id="OZ022410">
    <property type="protein sequence ID" value="CAK9441186.1"/>
    <property type="molecule type" value="Genomic_DNA"/>
</dbReference>
<accession>A0ABP0ZV00</accession>
<dbReference type="InterPro" id="IPR000938">
    <property type="entry name" value="CAP-Gly_domain"/>
</dbReference>
<dbReference type="PROSITE" id="PS50245">
    <property type="entry name" value="CAP_GLY_2"/>
    <property type="match status" value="1"/>
</dbReference>
<dbReference type="Pfam" id="PF01302">
    <property type="entry name" value="CAP_GLY"/>
    <property type="match status" value="1"/>
</dbReference>
<dbReference type="PANTHER" id="PTHR15454">
    <property type="entry name" value="NISCHARIN RELATED"/>
    <property type="match status" value="1"/>
</dbReference>
<dbReference type="InterPro" id="IPR003591">
    <property type="entry name" value="Leu-rich_rpt_typical-subtyp"/>
</dbReference>
<dbReference type="InterPro" id="IPR036859">
    <property type="entry name" value="CAP-Gly_dom_sf"/>
</dbReference>
<dbReference type="Gene3D" id="3.80.10.10">
    <property type="entry name" value="Ribonuclease Inhibitor"/>
    <property type="match status" value="2"/>
</dbReference>
<dbReference type="SMART" id="SM01052">
    <property type="entry name" value="CAP_GLY"/>
    <property type="match status" value="1"/>
</dbReference>
<evidence type="ECO:0000259" key="3">
    <source>
        <dbReference type="PROSITE" id="PS50245"/>
    </source>
</evidence>
<dbReference type="Proteomes" id="UP001497383">
    <property type="component" value="Chromosome 6"/>
</dbReference>
<evidence type="ECO:0000256" key="1">
    <source>
        <dbReference type="ARBA" id="ARBA00022614"/>
    </source>
</evidence>
<reference evidence="4 5" key="1">
    <citation type="submission" date="2024-03" db="EMBL/GenBank/DDBJ databases">
        <authorList>
            <person name="Brejova B."/>
        </authorList>
    </citation>
    <scope>NUCLEOTIDE SEQUENCE [LARGE SCALE GENOMIC DNA]</scope>
    <source>
        <strain evidence="4 5">CBS 14171</strain>
    </source>
</reference>
<protein>
    <recommendedName>
        <fullName evidence="3">CAP-Gly domain-containing protein</fullName>
    </recommendedName>
</protein>
<dbReference type="Gene3D" id="2.30.30.190">
    <property type="entry name" value="CAP Gly-rich-like domain"/>
    <property type="match status" value="1"/>
</dbReference>
<evidence type="ECO:0000313" key="4">
    <source>
        <dbReference type="EMBL" id="CAK9441186.1"/>
    </source>
</evidence>
<dbReference type="InterPro" id="IPR032675">
    <property type="entry name" value="LRR_dom_sf"/>
</dbReference>
<dbReference type="GeneID" id="92210251"/>